<evidence type="ECO:0000256" key="3">
    <source>
        <dbReference type="PROSITE-ProRule" id="PRU01282"/>
    </source>
</evidence>
<gene>
    <name evidence="4" type="ORF">SAMN04488034_10240</name>
</gene>
<dbReference type="EMBL" id="FNUG01000002">
    <property type="protein sequence ID" value="SEE69314.1"/>
    <property type="molecule type" value="Genomic_DNA"/>
</dbReference>
<evidence type="ECO:0000256" key="2">
    <source>
        <dbReference type="ARBA" id="ARBA00023002"/>
    </source>
</evidence>
<organism evidence="4 5">
    <name type="scientific">Salinimicrobium catena</name>
    <dbReference type="NCBI Taxonomy" id="390640"/>
    <lineage>
        <taxon>Bacteria</taxon>
        <taxon>Pseudomonadati</taxon>
        <taxon>Bacteroidota</taxon>
        <taxon>Flavobacteriia</taxon>
        <taxon>Flavobacteriales</taxon>
        <taxon>Flavobacteriaceae</taxon>
        <taxon>Salinimicrobium</taxon>
    </lineage>
</organism>
<sequence>MLTIYHNPRCKKSREGFELVKESGQDFEVREYLKEPVTEEELSELLEQLGMAPIELVRTDEKIWKENYKGKDLSDDELVRVMVQHPKLIQRPIVVKENKAVVGRPATKISDLLG</sequence>
<dbReference type="GO" id="GO:0008794">
    <property type="term" value="F:arsenate reductase (glutaredoxin) activity"/>
    <property type="evidence" value="ECO:0007669"/>
    <property type="project" value="InterPro"/>
</dbReference>
<dbReference type="SUPFAM" id="SSF52833">
    <property type="entry name" value="Thioredoxin-like"/>
    <property type="match status" value="1"/>
</dbReference>
<dbReference type="Proteomes" id="UP000199448">
    <property type="component" value="Unassembled WGS sequence"/>
</dbReference>
<dbReference type="Pfam" id="PF03960">
    <property type="entry name" value="ArsC"/>
    <property type="match status" value="1"/>
</dbReference>
<dbReference type="PANTHER" id="PTHR30041:SF4">
    <property type="entry name" value="ARSENATE REDUCTASE"/>
    <property type="match status" value="1"/>
</dbReference>
<name>A0A1H5KXB0_9FLAO</name>
<dbReference type="CDD" id="cd03034">
    <property type="entry name" value="ArsC_ArsC"/>
    <property type="match status" value="1"/>
</dbReference>
<evidence type="ECO:0000313" key="5">
    <source>
        <dbReference type="Proteomes" id="UP000199448"/>
    </source>
</evidence>
<dbReference type="PROSITE" id="PS51353">
    <property type="entry name" value="ARSC"/>
    <property type="match status" value="1"/>
</dbReference>
<dbReference type="InterPro" id="IPR006660">
    <property type="entry name" value="Arsenate_reductase-like"/>
</dbReference>
<accession>A0A1H5KXB0</accession>
<dbReference type="PANTHER" id="PTHR30041">
    <property type="entry name" value="ARSENATE REDUCTASE"/>
    <property type="match status" value="1"/>
</dbReference>
<dbReference type="NCBIfam" id="TIGR00014">
    <property type="entry name" value="arsC"/>
    <property type="match status" value="1"/>
</dbReference>
<dbReference type="RefSeq" id="WP_093112392.1">
    <property type="nucleotide sequence ID" value="NZ_FNGG01000002.1"/>
</dbReference>
<evidence type="ECO:0000256" key="1">
    <source>
        <dbReference type="ARBA" id="ARBA00007198"/>
    </source>
</evidence>
<keyword evidence="2" id="KW-0560">Oxidoreductase</keyword>
<dbReference type="OrthoDB" id="9808142at2"/>
<dbReference type="AlphaFoldDB" id="A0A1H5KXB0"/>
<dbReference type="Gene3D" id="3.40.30.10">
    <property type="entry name" value="Glutaredoxin"/>
    <property type="match status" value="1"/>
</dbReference>
<reference evidence="4 5" key="1">
    <citation type="submission" date="2016-10" db="EMBL/GenBank/DDBJ databases">
        <authorList>
            <person name="de Groot N.N."/>
        </authorList>
    </citation>
    <scope>NUCLEOTIDE SEQUENCE [LARGE SCALE GENOMIC DNA]</scope>
    <source>
        <strain evidence="4 5">DSM 23553</strain>
    </source>
</reference>
<comment type="similarity">
    <text evidence="1 3">Belongs to the ArsC family.</text>
</comment>
<dbReference type="STRING" id="390640.SAMN04488034_10240"/>
<proteinExistence type="inferred from homology"/>
<protein>
    <submittedName>
        <fullName evidence="4">Arsenate reductase</fullName>
    </submittedName>
</protein>
<dbReference type="InterPro" id="IPR006659">
    <property type="entry name" value="Arsenate_reductase"/>
</dbReference>
<dbReference type="InterPro" id="IPR036249">
    <property type="entry name" value="Thioredoxin-like_sf"/>
</dbReference>
<keyword evidence="5" id="KW-1185">Reference proteome</keyword>
<evidence type="ECO:0000313" key="4">
    <source>
        <dbReference type="EMBL" id="SEE69314.1"/>
    </source>
</evidence>